<organism evidence="2 3">
    <name type="scientific">Mesorhabditis belari</name>
    <dbReference type="NCBI Taxonomy" id="2138241"/>
    <lineage>
        <taxon>Eukaryota</taxon>
        <taxon>Metazoa</taxon>
        <taxon>Ecdysozoa</taxon>
        <taxon>Nematoda</taxon>
        <taxon>Chromadorea</taxon>
        <taxon>Rhabditida</taxon>
        <taxon>Rhabditina</taxon>
        <taxon>Rhabditomorpha</taxon>
        <taxon>Rhabditoidea</taxon>
        <taxon>Rhabditidae</taxon>
        <taxon>Mesorhabditinae</taxon>
        <taxon>Mesorhabditis</taxon>
    </lineage>
</organism>
<keyword evidence="2" id="KW-1185">Reference proteome</keyword>
<feature type="compositionally biased region" description="Basic residues" evidence="1">
    <location>
        <begin position="181"/>
        <end position="193"/>
    </location>
</feature>
<evidence type="ECO:0000256" key="1">
    <source>
        <dbReference type="SAM" id="MobiDB-lite"/>
    </source>
</evidence>
<dbReference type="Proteomes" id="UP000887575">
    <property type="component" value="Unassembled WGS sequence"/>
</dbReference>
<feature type="compositionally biased region" description="Basic and acidic residues" evidence="1">
    <location>
        <begin position="1"/>
        <end position="19"/>
    </location>
</feature>
<sequence>MGENSSEIRDDEMMGHEEMSLQPVGEISIDRDCIEKGRPANRLESTKEGWDEIVGDLAPSLEGEGEKIQDTLGIGKESMENTETETITTEVKIVESKLVSNDEDILPPTPDIPPSSFTPLSIETPTSSRKKSVQSTNSSPSPRIASEDDQNLDQMIHLSLEIQQTRGQKTSFVSRNQSSKPQKRQPPPKKRKLTQSVIEKIESHSSTSTASSKKQDQKLRKRDNSKKEKDKEINRLNHQNGKLLGKNQMLMEKIDHLEEKAARQPIVHLSSPI</sequence>
<feature type="region of interest" description="Disordered" evidence="1">
    <location>
        <begin position="100"/>
        <end position="247"/>
    </location>
</feature>
<evidence type="ECO:0000313" key="2">
    <source>
        <dbReference type="Proteomes" id="UP000887575"/>
    </source>
</evidence>
<accession>A0AAF3ET25</accession>
<dbReference type="AlphaFoldDB" id="A0AAF3ET25"/>
<evidence type="ECO:0000313" key="3">
    <source>
        <dbReference type="WBParaSite" id="MBELARI_LOCUS17302"/>
    </source>
</evidence>
<feature type="compositionally biased region" description="Basic and acidic residues" evidence="1">
    <location>
        <begin position="225"/>
        <end position="235"/>
    </location>
</feature>
<feature type="compositionally biased region" description="Polar residues" evidence="1">
    <location>
        <begin position="115"/>
        <end position="141"/>
    </location>
</feature>
<feature type="region of interest" description="Disordered" evidence="1">
    <location>
        <begin position="1"/>
        <end position="29"/>
    </location>
</feature>
<name>A0AAF3ET25_9BILA</name>
<protein>
    <submittedName>
        <fullName evidence="3">Uncharacterized protein</fullName>
    </submittedName>
</protein>
<feature type="compositionally biased region" description="Polar residues" evidence="1">
    <location>
        <begin position="161"/>
        <end position="179"/>
    </location>
</feature>
<feature type="region of interest" description="Disordered" evidence="1">
    <location>
        <begin position="58"/>
        <end position="86"/>
    </location>
</feature>
<dbReference type="WBParaSite" id="MBELARI_LOCUS17302">
    <property type="protein sequence ID" value="MBELARI_LOCUS17302"/>
    <property type="gene ID" value="MBELARI_LOCUS17302"/>
</dbReference>
<proteinExistence type="predicted"/>
<reference evidence="3" key="1">
    <citation type="submission" date="2024-02" db="UniProtKB">
        <authorList>
            <consortium name="WormBaseParasite"/>
        </authorList>
    </citation>
    <scope>IDENTIFICATION</scope>
</reference>